<dbReference type="EMBL" id="FZMO01000112">
    <property type="protein sequence ID" value="SNQ47677.1"/>
    <property type="molecule type" value="Genomic_DNA"/>
</dbReference>
<gene>
    <name evidence="1" type="ORF">FRACA_20073</name>
</gene>
<dbReference type="Proteomes" id="UP000234331">
    <property type="component" value="Unassembled WGS sequence"/>
</dbReference>
<evidence type="ECO:0000313" key="2">
    <source>
        <dbReference type="Proteomes" id="UP000234331"/>
    </source>
</evidence>
<protein>
    <recommendedName>
        <fullName evidence="3">SnoaL-like domain-containing protein</fullName>
    </recommendedName>
</protein>
<name>A0A2I2KPT2_9ACTN</name>
<organism evidence="1 2">
    <name type="scientific">Frankia canadensis</name>
    <dbReference type="NCBI Taxonomy" id="1836972"/>
    <lineage>
        <taxon>Bacteria</taxon>
        <taxon>Bacillati</taxon>
        <taxon>Actinomycetota</taxon>
        <taxon>Actinomycetes</taxon>
        <taxon>Frankiales</taxon>
        <taxon>Frankiaceae</taxon>
        <taxon>Frankia</taxon>
    </lineage>
</organism>
<dbReference type="OrthoDB" id="4712899at2"/>
<dbReference type="SUPFAM" id="SSF54427">
    <property type="entry name" value="NTF2-like"/>
    <property type="match status" value="1"/>
</dbReference>
<proteinExistence type="predicted"/>
<accession>A0A2I2KPT2</accession>
<evidence type="ECO:0008006" key="3">
    <source>
        <dbReference type="Google" id="ProtNLM"/>
    </source>
</evidence>
<keyword evidence="2" id="KW-1185">Reference proteome</keyword>
<dbReference type="InterPro" id="IPR011721">
    <property type="entry name" value="CHP02096"/>
</dbReference>
<dbReference type="Gene3D" id="3.10.450.50">
    <property type="match status" value="1"/>
</dbReference>
<dbReference type="RefSeq" id="WP_101831469.1">
    <property type="nucleotide sequence ID" value="NZ_FZMO01000112.1"/>
</dbReference>
<reference evidence="1 2" key="1">
    <citation type="submission" date="2017-06" db="EMBL/GenBank/DDBJ databases">
        <authorList>
            <person name="Kim H.J."/>
            <person name="Triplett B.A."/>
        </authorList>
    </citation>
    <scope>NUCLEOTIDE SEQUENCE [LARGE SCALE GENOMIC DNA]</scope>
    <source>
        <strain evidence="1">FRACA_ARgP5</strain>
    </source>
</reference>
<evidence type="ECO:0000313" key="1">
    <source>
        <dbReference type="EMBL" id="SNQ47677.1"/>
    </source>
</evidence>
<dbReference type="InterPro" id="IPR032710">
    <property type="entry name" value="NTF2-like_dom_sf"/>
</dbReference>
<sequence length="165" mass="18217">MSRGTDHAERWTRAITSDTEAALALYAADVLYDDRRAQDHVYDTATTVAELRERLVIFANPDPTNGLGIHHFDILDAIETTGAAGAFAVTILWRWTGEGLASFRGVPAGGQTLSTRGQTWHQFDADGLIDRELTNWNDVPVLQQLHLQVLTPHYWAADFDPSAAS</sequence>
<dbReference type="NCBIfam" id="TIGR02096">
    <property type="entry name" value="ketosteroid isomerase-related protein"/>
    <property type="match status" value="1"/>
</dbReference>
<dbReference type="AlphaFoldDB" id="A0A2I2KPT2"/>